<feature type="non-terminal residue" evidence="1">
    <location>
        <position position="51"/>
    </location>
</feature>
<organism evidence="1">
    <name type="scientific">marine metagenome</name>
    <dbReference type="NCBI Taxonomy" id="408172"/>
    <lineage>
        <taxon>unclassified sequences</taxon>
        <taxon>metagenomes</taxon>
        <taxon>ecological metagenomes</taxon>
    </lineage>
</organism>
<dbReference type="EMBL" id="UINC01200185">
    <property type="protein sequence ID" value="SVE18955.1"/>
    <property type="molecule type" value="Genomic_DNA"/>
</dbReference>
<sequence>MDRFIKFCLPLELQNWLNRYKAPGYEYAFAKDIPNTLDNHKMTNRIAKIIP</sequence>
<reference evidence="1" key="1">
    <citation type="submission" date="2018-05" db="EMBL/GenBank/DDBJ databases">
        <authorList>
            <person name="Lanie J.A."/>
            <person name="Ng W.-L."/>
            <person name="Kazmierczak K.M."/>
            <person name="Andrzejewski T.M."/>
            <person name="Davidsen T.M."/>
            <person name="Wayne K.J."/>
            <person name="Tettelin H."/>
            <person name="Glass J.I."/>
            <person name="Rusch D."/>
            <person name="Podicherti R."/>
            <person name="Tsui H.-C.T."/>
            <person name="Winkler M.E."/>
        </authorList>
    </citation>
    <scope>NUCLEOTIDE SEQUENCE</scope>
</reference>
<dbReference type="AlphaFoldDB" id="A0A383BHS4"/>
<gene>
    <name evidence="1" type="ORF">METZ01_LOCUS471809</name>
</gene>
<evidence type="ECO:0000313" key="1">
    <source>
        <dbReference type="EMBL" id="SVE18955.1"/>
    </source>
</evidence>
<name>A0A383BHS4_9ZZZZ</name>
<protein>
    <submittedName>
        <fullName evidence="1">Uncharacterized protein</fullName>
    </submittedName>
</protein>
<proteinExistence type="predicted"/>
<accession>A0A383BHS4</accession>